<proteinExistence type="predicted"/>
<dbReference type="Pfam" id="PF15902">
    <property type="entry name" value="Sortilin-Vps10"/>
    <property type="match status" value="1"/>
</dbReference>
<feature type="domain" description="Sortilin N-terminal" evidence="3">
    <location>
        <begin position="140"/>
        <end position="264"/>
    </location>
</feature>
<evidence type="ECO:0000313" key="4">
    <source>
        <dbReference type="EMBL" id="GAA4324456.1"/>
    </source>
</evidence>
<keyword evidence="1" id="KW-0677">Repeat</keyword>
<dbReference type="InterPro" id="IPR036278">
    <property type="entry name" value="Sialidase_sf"/>
</dbReference>
<dbReference type="InterPro" id="IPR015943">
    <property type="entry name" value="WD40/YVTN_repeat-like_dom_sf"/>
</dbReference>
<evidence type="ECO:0000313" key="5">
    <source>
        <dbReference type="Proteomes" id="UP001501725"/>
    </source>
</evidence>
<dbReference type="PANTHER" id="PTHR43739:SF5">
    <property type="entry name" value="EXO-ALPHA-SIALIDASE"/>
    <property type="match status" value="1"/>
</dbReference>
<feature type="signal peptide" evidence="2">
    <location>
        <begin position="1"/>
        <end position="23"/>
    </location>
</feature>
<accession>A0ABP8GHC8</accession>
<dbReference type="SUPFAM" id="SSF50939">
    <property type="entry name" value="Sialidases"/>
    <property type="match status" value="1"/>
</dbReference>
<feature type="chain" id="PRO_5046926412" description="Sortilin N-terminal domain-containing protein" evidence="2">
    <location>
        <begin position="24"/>
        <end position="851"/>
    </location>
</feature>
<keyword evidence="2" id="KW-0732">Signal</keyword>
<organism evidence="4 5">
    <name type="scientific">Flaviaesturariibacter amylovorans</name>
    <dbReference type="NCBI Taxonomy" id="1084520"/>
    <lineage>
        <taxon>Bacteria</taxon>
        <taxon>Pseudomonadati</taxon>
        <taxon>Bacteroidota</taxon>
        <taxon>Chitinophagia</taxon>
        <taxon>Chitinophagales</taxon>
        <taxon>Chitinophagaceae</taxon>
        <taxon>Flaviaestuariibacter</taxon>
    </lineage>
</organism>
<sequence>MNLKVTQTLLTVALLAVTIFTKAQGPTPAAQRWKGLEQKKVLRQRSVLDSVAFRNVGPTIMSGRVSDLDVNPEDPTEFYVAYASGGLWHTRNNGQSFSPVFDSAETLTIGDIAVNWRTGSIWVGTGEVNSSRSSYAGLGMYRSADRGKTWRYIGLPESHHIGKVQLHPTDDNTAWVAVLGHLYSPNRERGVYKTTDGGQSWKQTLFVDDNTGAVDLEVNPQNPNELYAAAWYRTRRAWSFVPSGAASGIFKSTDGGNTWNRVSAAGSGFPQGDVVGRIGLAVYPKNPQVVYAIVDNQTPTPDTTLNDTTRYYLRQFKDITQERFRGLEERKLDSFLKRNGLHRRYTAKYIMESVANGTVKPTALYEYLYVNTGFETTPEGAEIYRSEDGGRSWRKMNEKRLPTFSSYGYYFGKIFVSPMNDQKLVVTGFNLDMSTDGGKTWKHIDKSHIHADHHVAWINPRRDDHIIDGNDGGLGITFDNGANWVLANTPPVGQFYAVTTDDAKPYNVYGGLQDNGTWVGPSTYKYSPSWLADGQYPYKQIMGGDGMQVQADPRDNVTTYTGFQFGNYYRLNRNNPDATAKKITPVHALGQKPYRFNWQTPVLLSKHNPDIVYFGGERLFRSFNKADTLIPVTGDLSKGDGGGNVPYGTITSISESPLRMSLLYAGTDDGRLHVSHDGGYNWKSLNEAVGKKKAPLPQGLWVSRVLASHWSEPRVYLALNGYRNDDFRPYLYVSEDAGDTWQPIGADLPHEPVNVVREDPKNPEILYVGTDGGIYVSFDRGRSFMAWTAGLPFSVPVHDIAIQQRENELLLGTHGRSLYIAKLEDVQGLQKDPDWLKKKAARAKEKAAAGK</sequence>
<evidence type="ECO:0000259" key="3">
    <source>
        <dbReference type="Pfam" id="PF15902"/>
    </source>
</evidence>
<dbReference type="InterPro" id="IPR031778">
    <property type="entry name" value="Sortilin_N"/>
</dbReference>
<reference evidence="5" key="1">
    <citation type="journal article" date="2019" name="Int. J. Syst. Evol. Microbiol.">
        <title>The Global Catalogue of Microorganisms (GCM) 10K type strain sequencing project: providing services to taxonomists for standard genome sequencing and annotation.</title>
        <authorList>
            <consortium name="The Broad Institute Genomics Platform"/>
            <consortium name="The Broad Institute Genome Sequencing Center for Infectious Disease"/>
            <person name="Wu L."/>
            <person name="Ma J."/>
        </authorList>
    </citation>
    <scope>NUCLEOTIDE SEQUENCE [LARGE SCALE GENOMIC DNA]</scope>
    <source>
        <strain evidence="5">JCM 17919</strain>
    </source>
</reference>
<dbReference type="SUPFAM" id="SSF110296">
    <property type="entry name" value="Oligoxyloglucan reducing end-specific cellobiohydrolase"/>
    <property type="match status" value="1"/>
</dbReference>
<name>A0ABP8GHC8_9BACT</name>
<dbReference type="InterPro" id="IPR052025">
    <property type="entry name" value="Xyloglucanase_GH74"/>
</dbReference>
<dbReference type="RefSeq" id="WP_345254197.1">
    <property type="nucleotide sequence ID" value="NZ_BAABGY010000005.1"/>
</dbReference>
<gene>
    <name evidence="4" type="ORF">GCM10023184_11840</name>
</gene>
<keyword evidence="5" id="KW-1185">Reference proteome</keyword>
<evidence type="ECO:0000256" key="1">
    <source>
        <dbReference type="ARBA" id="ARBA00022737"/>
    </source>
</evidence>
<dbReference type="EMBL" id="BAABGY010000005">
    <property type="protein sequence ID" value="GAA4324456.1"/>
    <property type="molecule type" value="Genomic_DNA"/>
</dbReference>
<dbReference type="Gene3D" id="2.130.10.10">
    <property type="entry name" value="YVTN repeat-like/Quinoprotein amine dehydrogenase"/>
    <property type="match status" value="4"/>
</dbReference>
<dbReference type="Proteomes" id="UP001501725">
    <property type="component" value="Unassembled WGS sequence"/>
</dbReference>
<comment type="caution">
    <text evidence="4">The sequence shown here is derived from an EMBL/GenBank/DDBJ whole genome shotgun (WGS) entry which is preliminary data.</text>
</comment>
<protein>
    <recommendedName>
        <fullName evidence="3">Sortilin N-terminal domain-containing protein</fullName>
    </recommendedName>
</protein>
<dbReference type="CDD" id="cd15482">
    <property type="entry name" value="Sialidase_non-viral"/>
    <property type="match status" value="1"/>
</dbReference>
<dbReference type="PANTHER" id="PTHR43739">
    <property type="entry name" value="XYLOGLUCANASE (EUROFUNG)"/>
    <property type="match status" value="1"/>
</dbReference>
<evidence type="ECO:0000256" key="2">
    <source>
        <dbReference type="SAM" id="SignalP"/>
    </source>
</evidence>